<organism evidence="5 6">
    <name type="scientific">Brumimicrobium glaciale</name>
    <dbReference type="NCBI Taxonomy" id="200475"/>
    <lineage>
        <taxon>Bacteria</taxon>
        <taxon>Pseudomonadati</taxon>
        <taxon>Bacteroidota</taxon>
        <taxon>Flavobacteriia</taxon>
        <taxon>Flavobacteriales</taxon>
        <taxon>Crocinitomicaceae</taxon>
        <taxon>Brumimicrobium</taxon>
    </lineage>
</organism>
<dbReference type="GO" id="GO:0047632">
    <property type="term" value="F:agmatine deiminase activity"/>
    <property type="evidence" value="ECO:0007669"/>
    <property type="project" value="TreeGrafter"/>
</dbReference>
<sequence>MKYLILLALLCCSLYGLKAQEESLPRWLTDAEKAQMSTYQFSDYSPERGSTTPPVGNLRTMAEWEEIEYLLVAWDQNYPTTLTGIVAAAVNECKVLILTPNENSVTSILQNAGVAMTNVVFLDYNFNSIWLRDYAANSVYKDWNDSLILVDWIYNRPRPLDNQAPEAYANFLNIPIYQMTSSPTDVIATGGNYMTDGFGTSVSSKLILDENAASNNYGVTPKTDQDLNAIFNDFMGIESYLKVERLPYDAIDHIDMQIKFIDEETLLVSEYPAGVADGPQIEANLQYLLSNFTSVYGTPYRVIRIPAPPSTSGSYPDNNGHYRTYANQLFVNNTVIVPFYREEYDTIAQRILEEAMPGYNIVGVNVDYDSGETLIASGGAIHCITHSVGVQNPLMISHQRLRDTYDNLNAYQATAYISHRSGISSATLYYKIGVSGTYQSIAMTDIGNEDWQAFIPAQIGEVDVHYYIEATSNSGKTIARPMPAPAGYWKFTVFDAAAASLENEEIESLEVYPNPASAITVIPVKANANEEGLIELVDGMGRRVELIYEGKFPQGEKNHFIDANKYAQGTYSVRIVSNKRVEVHSLVIM</sequence>
<dbReference type="PANTHER" id="PTHR31377">
    <property type="entry name" value="AGMATINE DEIMINASE-RELATED"/>
    <property type="match status" value="1"/>
</dbReference>
<keyword evidence="2" id="KW-0378">Hydrolase</keyword>
<dbReference type="InterPro" id="IPR026444">
    <property type="entry name" value="Secre_tail"/>
</dbReference>
<feature type="signal peptide" evidence="3">
    <location>
        <begin position="1"/>
        <end position="19"/>
    </location>
</feature>
<protein>
    <submittedName>
        <fullName evidence="5">T9SS type A sorting domain-containing protein</fullName>
    </submittedName>
</protein>
<evidence type="ECO:0000259" key="4">
    <source>
        <dbReference type="Pfam" id="PF18962"/>
    </source>
</evidence>
<feature type="domain" description="Secretion system C-terminal sorting" evidence="4">
    <location>
        <begin position="511"/>
        <end position="588"/>
    </location>
</feature>
<dbReference type="NCBIfam" id="TIGR04183">
    <property type="entry name" value="Por_Secre_tail"/>
    <property type="match status" value="1"/>
</dbReference>
<evidence type="ECO:0000313" key="6">
    <source>
        <dbReference type="Proteomes" id="UP000293952"/>
    </source>
</evidence>
<evidence type="ECO:0000256" key="2">
    <source>
        <dbReference type="ARBA" id="ARBA00022801"/>
    </source>
</evidence>
<dbReference type="EMBL" id="SETE01000005">
    <property type="protein sequence ID" value="RYM32841.1"/>
    <property type="molecule type" value="Genomic_DNA"/>
</dbReference>
<gene>
    <name evidence="5" type="ORF">ERX46_12335</name>
</gene>
<dbReference type="OrthoDB" id="9808013at2"/>
<dbReference type="Pfam" id="PF18962">
    <property type="entry name" value="Por_Secre_tail"/>
    <property type="match status" value="1"/>
</dbReference>
<keyword evidence="6" id="KW-1185">Reference proteome</keyword>
<dbReference type="Gene3D" id="3.75.10.10">
    <property type="entry name" value="L-arginine/glycine Amidinotransferase, Chain A"/>
    <property type="match status" value="1"/>
</dbReference>
<evidence type="ECO:0000313" key="5">
    <source>
        <dbReference type="EMBL" id="RYM32841.1"/>
    </source>
</evidence>
<dbReference type="AlphaFoldDB" id="A0A4Q4KHZ2"/>
<proteinExistence type="predicted"/>
<feature type="chain" id="PRO_5020871548" evidence="3">
    <location>
        <begin position="20"/>
        <end position="589"/>
    </location>
</feature>
<dbReference type="GO" id="GO:0009446">
    <property type="term" value="P:putrescine biosynthetic process"/>
    <property type="evidence" value="ECO:0007669"/>
    <property type="project" value="InterPro"/>
</dbReference>
<dbReference type="Pfam" id="PF04371">
    <property type="entry name" value="PAD_porph"/>
    <property type="match status" value="1"/>
</dbReference>
<dbReference type="RefSeq" id="WP_130094178.1">
    <property type="nucleotide sequence ID" value="NZ_SETE01000005.1"/>
</dbReference>
<dbReference type="GO" id="GO:0004668">
    <property type="term" value="F:protein-arginine deiminase activity"/>
    <property type="evidence" value="ECO:0007669"/>
    <property type="project" value="InterPro"/>
</dbReference>
<evidence type="ECO:0000256" key="1">
    <source>
        <dbReference type="ARBA" id="ARBA00022729"/>
    </source>
</evidence>
<keyword evidence="1 3" id="KW-0732">Signal</keyword>
<evidence type="ECO:0000256" key="3">
    <source>
        <dbReference type="SAM" id="SignalP"/>
    </source>
</evidence>
<accession>A0A4Q4KHZ2</accession>
<dbReference type="PANTHER" id="PTHR31377:SF0">
    <property type="entry name" value="AGMATINE DEIMINASE-RELATED"/>
    <property type="match status" value="1"/>
</dbReference>
<dbReference type="InterPro" id="IPR007466">
    <property type="entry name" value="Peptidyl-Arg-deiminase_porph"/>
</dbReference>
<dbReference type="Proteomes" id="UP000293952">
    <property type="component" value="Unassembled WGS sequence"/>
</dbReference>
<dbReference type="SUPFAM" id="SSF55909">
    <property type="entry name" value="Pentein"/>
    <property type="match status" value="1"/>
</dbReference>
<reference evidence="5 6" key="1">
    <citation type="submission" date="2019-02" db="EMBL/GenBank/DDBJ databases">
        <title>Genome sequence of the sea-ice species Brumimicrobium glaciale.</title>
        <authorList>
            <person name="Bowman J.P."/>
        </authorList>
    </citation>
    <scope>NUCLEOTIDE SEQUENCE [LARGE SCALE GENOMIC DNA]</scope>
    <source>
        <strain evidence="5 6">IC156</strain>
    </source>
</reference>
<name>A0A4Q4KHZ2_9FLAO</name>
<comment type="caution">
    <text evidence="5">The sequence shown here is derived from an EMBL/GenBank/DDBJ whole genome shotgun (WGS) entry which is preliminary data.</text>
</comment>